<dbReference type="Pfam" id="PF01174">
    <property type="entry name" value="SNO"/>
    <property type="match status" value="1"/>
</dbReference>
<dbReference type="PANTHER" id="PTHR31559:SF0">
    <property type="entry name" value="PYRIDOXAL 5'-PHOSPHATE SYNTHASE SUBUNIT SNO1-RELATED"/>
    <property type="match status" value="1"/>
</dbReference>
<dbReference type="MEROPS" id="C26.A32"/>
<dbReference type="AlphaFoldDB" id="F8F2G7"/>
<keyword evidence="4 10" id="KW-0315">Glutamine amidotransferase</keyword>
<evidence type="ECO:0000256" key="6">
    <source>
        <dbReference type="ARBA" id="ARBA00047992"/>
    </source>
</evidence>
<dbReference type="HAMAP" id="MF_01615">
    <property type="entry name" value="PdxT"/>
    <property type="match status" value="1"/>
</dbReference>
<dbReference type="Proteomes" id="UP000000503">
    <property type="component" value="Chromosome"/>
</dbReference>
<dbReference type="FunFam" id="3.40.50.880:FF:000010">
    <property type="entry name" value="uncharacterized protein LOC100176842 isoform X2"/>
    <property type="match status" value="1"/>
</dbReference>
<organism evidence="13 14">
    <name type="scientific">Gracilinema caldarium (strain ATCC 51460 / DSM 7334 / H1)</name>
    <name type="common">Treponema caldarium</name>
    <dbReference type="NCBI Taxonomy" id="744872"/>
    <lineage>
        <taxon>Bacteria</taxon>
        <taxon>Pseudomonadati</taxon>
        <taxon>Spirochaetota</taxon>
        <taxon>Spirochaetia</taxon>
        <taxon>Spirochaetales</taxon>
        <taxon>Breznakiellaceae</taxon>
        <taxon>Gracilinema</taxon>
    </lineage>
</organism>
<evidence type="ECO:0000256" key="2">
    <source>
        <dbReference type="ARBA" id="ARBA00022801"/>
    </source>
</evidence>
<comment type="catalytic activity">
    <reaction evidence="6 10">
        <text>aldehydo-D-ribose 5-phosphate + D-glyceraldehyde 3-phosphate + L-glutamine = pyridoxal 5'-phosphate + L-glutamate + phosphate + 3 H2O + H(+)</text>
        <dbReference type="Rhea" id="RHEA:31507"/>
        <dbReference type="ChEBI" id="CHEBI:15377"/>
        <dbReference type="ChEBI" id="CHEBI:15378"/>
        <dbReference type="ChEBI" id="CHEBI:29985"/>
        <dbReference type="ChEBI" id="CHEBI:43474"/>
        <dbReference type="ChEBI" id="CHEBI:58273"/>
        <dbReference type="ChEBI" id="CHEBI:58359"/>
        <dbReference type="ChEBI" id="CHEBI:59776"/>
        <dbReference type="ChEBI" id="CHEBI:597326"/>
        <dbReference type="EC" id="4.3.3.6"/>
    </reaction>
</comment>
<dbReference type="GO" id="GO:0006543">
    <property type="term" value="P:L-glutamine catabolic process"/>
    <property type="evidence" value="ECO:0007669"/>
    <property type="project" value="UniProtKB-UniRule"/>
</dbReference>
<dbReference type="PROSITE" id="PS51130">
    <property type="entry name" value="PDXT_SNO_2"/>
    <property type="match status" value="1"/>
</dbReference>
<dbReference type="PROSITE" id="PS51273">
    <property type="entry name" value="GATASE_TYPE_1"/>
    <property type="match status" value="1"/>
</dbReference>
<dbReference type="NCBIfam" id="TIGR03800">
    <property type="entry name" value="PLP_synth_Pdx2"/>
    <property type="match status" value="1"/>
</dbReference>
<evidence type="ECO:0000313" key="14">
    <source>
        <dbReference type="Proteomes" id="UP000000503"/>
    </source>
</evidence>
<evidence type="ECO:0000256" key="8">
    <source>
        <dbReference type="ARBA" id="ARBA00054599"/>
    </source>
</evidence>
<dbReference type="CDD" id="cd01749">
    <property type="entry name" value="GATase1_PB"/>
    <property type="match status" value="1"/>
</dbReference>
<dbReference type="SUPFAM" id="SSF52317">
    <property type="entry name" value="Class I glutamine amidotransferase-like"/>
    <property type="match status" value="1"/>
</dbReference>
<feature type="active site" description="Charge relay system" evidence="10 11">
    <location>
        <position position="176"/>
    </location>
</feature>
<dbReference type="HOGENOM" id="CLU_069674_2_0_12"/>
<gene>
    <name evidence="10" type="primary">pdxT</name>
    <name evidence="13" type="ordered locus">Spica_0932</name>
</gene>
<comment type="catalytic activity">
    <reaction evidence="7 10">
        <text>L-glutamine + H2O = L-glutamate + NH4(+)</text>
        <dbReference type="Rhea" id="RHEA:15889"/>
        <dbReference type="ChEBI" id="CHEBI:15377"/>
        <dbReference type="ChEBI" id="CHEBI:28938"/>
        <dbReference type="ChEBI" id="CHEBI:29985"/>
        <dbReference type="ChEBI" id="CHEBI:58359"/>
        <dbReference type="EC" id="3.5.1.2"/>
    </reaction>
</comment>
<dbReference type="GO" id="GO:1903600">
    <property type="term" value="C:glutaminase complex"/>
    <property type="evidence" value="ECO:0007669"/>
    <property type="project" value="TreeGrafter"/>
</dbReference>
<dbReference type="STRING" id="744872.Spica_0932"/>
<dbReference type="GO" id="GO:0042823">
    <property type="term" value="P:pyridoxal phosphate biosynthetic process"/>
    <property type="evidence" value="ECO:0007669"/>
    <property type="project" value="UniProtKB-UniRule"/>
</dbReference>
<dbReference type="KEGG" id="scd:Spica_0932"/>
<evidence type="ECO:0000256" key="4">
    <source>
        <dbReference type="ARBA" id="ARBA00022962"/>
    </source>
</evidence>
<reference evidence="14" key="1">
    <citation type="journal article" date="2013" name="Stand. Genomic Sci.">
        <title>Genome sequence of the thermophilic fresh-water bacterium Spirochaeta caldaria type strain (H1(T)), reclassification of Spirochaeta caldaria, Spirochaeta stenostrepta, and Spirochaeta zuelzerae in the genus Treponema as Treponema caldaria comb. nov., Treponema stenostrepta comb. nov., and Treponema zuelzerae comb. nov., and emendation of the genus Treponema.</title>
        <authorList>
            <person name="Abt B."/>
            <person name="Goker M."/>
            <person name="Scheuner C."/>
            <person name="Han C."/>
            <person name="Lu M."/>
            <person name="Misra M."/>
            <person name="Lapidus A."/>
            <person name="Nolan M."/>
            <person name="Lucas S."/>
            <person name="Hammon N."/>
            <person name="Deshpande S."/>
            <person name="Cheng J.F."/>
            <person name="Tapia R."/>
            <person name="Goodwin L.A."/>
            <person name="Pitluck S."/>
            <person name="Liolios K."/>
            <person name="Pagani I."/>
            <person name="Ivanova N."/>
            <person name="Mavromatis K."/>
            <person name="Mikhailova N."/>
            <person name="Huntemann M."/>
            <person name="Pati A."/>
            <person name="Chen A."/>
            <person name="Palaniappan K."/>
            <person name="Land M."/>
            <person name="Hauser L."/>
            <person name="Jeffries C.D."/>
            <person name="Rohde M."/>
            <person name="Spring S."/>
            <person name="Gronow S."/>
            <person name="Detter J.C."/>
            <person name="Bristow J."/>
            <person name="Eisen J.A."/>
            <person name="Markowitz V."/>
            <person name="Hugenholtz P."/>
            <person name="Kyrpides N.C."/>
            <person name="Woyke T."/>
            <person name="Klenk H.P."/>
        </authorList>
    </citation>
    <scope>NUCLEOTIDE SEQUENCE</scope>
    <source>
        <strain evidence="14">ATCC 51460 / DSM 7334 / H1</strain>
    </source>
</reference>
<dbReference type="PIRSF" id="PIRSF005639">
    <property type="entry name" value="Glut_amidoT_SNO"/>
    <property type="match status" value="1"/>
</dbReference>
<accession>F8F2G7</accession>
<evidence type="ECO:0000256" key="7">
    <source>
        <dbReference type="ARBA" id="ARBA00049534"/>
    </source>
</evidence>
<evidence type="ECO:0000256" key="12">
    <source>
        <dbReference type="PIRSR" id="PIRSR005639-2"/>
    </source>
</evidence>
<protein>
    <recommendedName>
        <fullName evidence="10">Pyridoxal 5'-phosphate synthase subunit PdxT</fullName>
        <ecNumber evidence="10">4.3.3.6</ecNumber>
    </recommendedName>
    <alternativeName>
        <fullName evidence="10">Pdx2</fullName>
    </alternativeName>
    <alternativeName>
        <fullName evidence="10">Pyridoxal 5'-phosphate synthase glutaminase subunit</fullName>
        <ecNumber evidence="10">3.5.1.2</ecNumber>
    </alternativeName>
</protein>
<dbReference type="GO" id="GO:0004359">
    <property type="term" value="F:glutaminase activity"/>
    <property type="evidence" value="ECO:0007669"/>
    <property type="project" value="UniProtKB-UniRule"/>
</dbReference>
<proteinExistence type="inferred from homology"/>
<dbReference type="EMBL" id="CP002868">
    <property type="protein sequence ID" value="AEJ19082.1"/>
    <property type="molecule type" value="Genomic_DNA"/>
</dbReference>
<dbReference type="InterPro" id="IPR029062">
    <property type="entry name" value="Class_I_gatase-like"/>
</dbReference>
<feature type="binding site" evidence="10 12">
    <location>
        <begin position="48"/>
        <end position="50"/>
    </location>
    <ligand>
        <name>L-glutamine</name>
        <dbReference type="ChEBI" id="CHEBI:58359"/>
    </ligand>
</feature>
<dbReference type="RefSeq" id="WP_013968393.1">
    <property type="nucleotide sequence ID" value="NC_015732.1"/>
</dbReference>
<dbReference type="EC" id="3.5.1.2" evidence="10"/>
<dbReference type="InterPro" id="IPR021196">
    <property type="entry name" value="PdxT/SNO_CS"/>
</dbReference>
<dbReference type="UniPathway" id="UPA00245"/>
<name>F8F2G7_GRAC1</name>
<evidence type="ECO:0000256" key="1">
    <source>
        <dbReference type="ARBA" id="ARBA00008345"/>
    </source>
</evidence>
<evidence type="ECO:0000256" key="9">
    <source>
        <dbReference type="ARBA" id="ARBA00064749"/>
    </source>
</evidence>
<dbReference type="PANTHER" id="PTHR31559">
    <property type="entry name" value="PYRIDOXAL 5'-PHOSPHATE SYNTHASE SUBUNIT SNO"/>
    <property type="match status" value="1"/>
</dbReference>
<keyword evidence="3 10" id="KW-0663">Pyridoxal phosphate</keyword>
<dbReference type="eggNOG" id="COG0311">
    <property type="taxonomic scope" value="Bacteria"/>
</dbReference>
<evidence type="ECO:0000256" key="3">
    <source>
        <dbReference type="ARBA" id="ARBA00022898"/>
    </source>
</evidence>
<sequence>MKRIGVLALQGGVAEHAEMLKGIGDVEPVLVRTAEDLAATDALIIPGGESTAVGTILAHDSRGQALRELLVSRIQQGFPVWGTCMGAILLARSIRNDHRRHLSVMDIEVHRNAYGSQLDSFTVSEPIEGLEGGPFPMVFIRAPVISEVGPDVQVLARHKDAIVACRQGNLLASTFHPELTDDDRFHRYFISFIKR</sequence>
<evidence type="ECO:0000256" key="11">
    <source>
        <dbReference type="PIRSR" id="PIRSR005639-1"/>
    </source>
</evidence>
<dbReference type="GO" id="GO:0005829">
    <property type="term" value="C:cytosol"/>
    <property type="evidence" value="ECO:0007669"/>
    <property type="project" value="TreeGrafter"/>
</dbReference>
<evidence type="ECO:0000256" key="10">
    <source>
        <dbReference type="HAMAP-Rule" id="MF_01615"/>
    </source>
</evidence>
<dbReference type="Gene3D" id="3.40.50.880">
    <property type="match status" value="1"/>
</dbReference>
<keyword evidence="14" id="KW-1185">Reference proteome</keyword>
<dbReference type="GO" id="GO:0036381">
    <property type="term" value="F:pyridoxal 5'-phosphate synthase (glutamine hydrolysing) activity"/>
    <property type="evidence" value="ECO:0007669"/>
    <property type="project" value="UniProtKB-UniRule"/>
</dbReference>
<dbReference type="PROSITE" id="PS01236">
    <property type="entry name" value="PDXT_SNO_1"/>
    <property type="match status" value="1"/>
</dbReference>
<comment type="function">
    <text evidence="8 10">Catalyzes the hydrolysis of glutamine to glutamate and ammonia as part of the biosynthesis of pyridoxal 5'-phosphate. The resulting ammonia molecule is channeled to the active site of PdxS.</text>
</comment>
<keyword evidence="2 10" id="KW-0378">Hydrolase</keyword>
<evidence type="ECO:0000256" key="5">
    <source>
        <dbReference type="ARBA" id="ARBA00023239"/>
    </source>
</evidence>
<feature type="active site" description="Nucleophile" evidence="10 11">
    <location>
        <position position="84"/>
    </location>
</feature>
<keyword evidence="5 10" id="KW-0456">Lyase</keyword>
<comment type="subunit">
    <text evidence="9 10">In the presence of PdxS, forms a dodecamer of heterodimers. Only shows activity in the heterodimer.</text>
</comment>
<comment type="pathway">
    <text evidence="10">Cofactor biosynthesis; pyridoxal 5'-phosphate biosynthesis.</text>
</comment>
<feature type="binding site" evidence="10 12">
    <location>
        <position position="111"/>
    </location>
    <ligand>
        <name>L-glutamine</name>
        <dbReference type="ChEBI" id="CHEBI:58359"/>
    </ligand>
</feature>
<dbReference type="GO" id="GO:0008614">
    <property type="term" value="P:pyridoxine metabolic process"/>
    <property type="evidence" value="ECO:0007669"/>
    <property type="project" value="TreeGrafter"/>
</dbReference>
<comment type="similarity">
    <text evidence="1 10">Belongs to the glutaminase PdxT/SNO family.</text>
</comment>
<dbReference type="OrthoDB" id="9810320at2"/>
<dbReference type="EC" id="4.3.3.6" evidence="10"/>
<evidence type="ECO:0000313" key="13">
    <source>
        <dbReference type="EMBL" id="AEJ19082.1"/>
    </source>
</evidence>
<dbReference type="InterPro" id="IPR002161">
    <property type="entry name" value="PdxT/SNO"/>
</dbReference>
<feature type="binding site" evidence="10 12">
    <location>
        <begin position="140"/>
        <end position="141"/>
    </location>
    <ligand>
        <name>L-glutamine</name>
        <dbReference type="ChEBI" id="CHEBI:58359"/>
    </ligand>
</feature>
<feature type="active site" description="Charge relay system" evidence="10 11">
    <location>
        <position position="178"/>
    </location>
</feature>